<dbReference type="GO" id="GO:0015935">
    <property type="term" value="C:small ribosomal subunit"/>
    <property type="evidence" value="ECO:0007669"/>
    <property type="project" value="TreeGrafter"/>
</dbReference>
<dbReference type="Pfam" id="PF00886">
    <property type="entry name" value="Ribosomal_S16"/>
    <property type="match status" value="1"/>
</dbReference>
<gene>
    <name evidence="3" type="primary">rpsP</name>
    <name evidence="4" type="ORF">ENX03_08885</name>
</gene>
<dbReference type="AlphaFoldDB" id="A0A7C3LUM5"/>
<keyword evidence="2 3" id="KW-0687">Ribonucleoprotein</keyword>
<comment type="caution">
    <text evidence="4">The sequence shown here is derived from an EMBL/GenBank/DDBJ whole genome shotgun (WGS) entry which is preliminary data.</text>
</comment>
<name>A0A7C3LUM5_9BACT</name>
<dbReference type="InterPro" id="IPR020592">
    <property type="entry name" value="Ribosomal_bS16_CS"/>
</dbReference>
<evidence type="ECO:0000256" key="3">
    <source>
        <dbReference type="HAMAP-Rule" id="MF_00385"/>
    </source>
</evidence>
<dbReference type="GO" id="GO:0006412">
    <property type="term" value="P:translation"/>
    <property type="evidence" value="ECO:0007669"/>
    <property type="project" value="UniProtKB-UniRule"/>
</dbReference>
<evidence type="ECO:0000256" key="2">
    <source>
        <dbReference type="ARBA" id="ARBA00023274"/>
    </source>
</evidence>
<comment type="similarity">
    <text evidence="3">Belongs to the bacterial ribosomal protein bS16 family.</text>
</comment>
<dbReference type="Gene3D" id="3.30.1320.10">
    <property type="match status" value="1"/>
</dbReference>
<evidence type="ECO:0000313" key="4">
    <source>
        <dbReference type="EMBL" id="HFT94027.1"/>
    </source>
</evidence>
<dbReference type="InterPro" id="IPR000307">
    <property type="entry name" value="Ribosomal_bS16"/>
</dbReference>
<dbReference type="InterPro" id="IPR023803">
    <property type="entry name" value="Ribosomal_bS16_dom_sf"/>
</dbReference>
<sequence length="84" mass="9705">MSVRIRLARHGRRKQPVYRIVVADSRSPRNGRFLEVIGSYNPQNNDEVRFDTAKLNSWVEKGAQPSETVSRLIRKIARPQSQDT</sequence>
<keyword evidence="1 3" id="KW-0689">Ribosomal protein</keyword>
<evidence type="ECO:0000256" key="1">
    <source>
        <dbReference type="ARBA" id="ARBA00022980"/>
    </source>
</evidence>
<dbReference type="PANTHER" id="PTHR12919">
    <property type="entry name" value="30S RIBOSOMAL PROTEIN S16"/>
    <property type="match status" value="1"/>
</dbReference>
<dbReference type="PROSITE" id="PS00732">
    <property type="entry name" value="RIBOSOMAL_S16"/>
    <property type="match status" value="1"/>
</dbReference>
<accession>A0A7C3LUM5</accession>
<dbReference type="HAMAP" id="MF_00385">
    <property type="entry name" value="Ribosomal_bS16"/>
    <property type="match status" value="1"/>
</dbReference>
<dbReference type="GO" id="GO:0005737">
    <property type="term" value="C:cytoplasm"/>
    <property type="evidence" value="ECO:0007669"/>
    <property type="project" value="UniProtKB-ARBA"/>
</dbReference>
<dbReference type="EMBL" id="DTMM01000186">
    <property type="protein sequence ID" value="HFT94027.1"/>
    <property type="molecule type" value="Genomic_DNA"/>
</dbReference>
<dbReference type="GO" id="GO:0003735">
    <property type="term" value="F:structural constituent of ribosome"/>
    <property type="evidence" value="ECO:0007669"/>
    <property type="project" value="InterPro"/>
</dbReference>
<organism evidence="4">
    <name type="scientific">Leptospirillum ferriphilum</name>
    <dbReference type="NCBI Taxonomy" id="178606"/>
    <lineage>
        <taxon>Bacteria</taxon>
        <taxon>Pseudomonadati</taxon>
        <taxon>Nitrospirota</taxon>
        <taxon>Nitrospiria</taxon>
        <taxon>Nitrospirales</taxon>
        <taxon>Nitrospiraceae</taxon>
        <taxon>Leptospirillum</taxon>
    </lineage>
</organism>
<protein>
    <recommendedName>
        <fullName evidence="3">Small ribosomal subunit protein bS16</fullName>
    </recommendedName>
</protein>
<proteinExistence type="inferred from homology"/>
<dbReference type="SUPFAM" id="SSF54565">
    <property type="entry name" value="Ribosomal protein S16"/>
    <property type="match status" value="1"/>
</dbReference>
<dbReference type="NCBIfam" id="TIGR00002">
    <property type="entry name" value="S16"/>
    <property type="match status" value="1"/>
</dbReference>
<dbReference type="PANTHER" id="PTHR12919:SF20">
    <property type="entry name" value="SMALL RIBOSOMAL SUBUNIT PROTEIN BS16M"/>
    <property type="match status" value="1"/>
</dbReference>
<reference evidence="4" key="1">
    <citation type="journal article" date="2020" name="mSystems">
        <title>Genome- and Community-Level Interaction Insights into Carbon Utilization and Element Cycling Functions of Hydrothermarchaeota in Hydrothermal Sediment.</title>
        <authorList>
            <person name="Zhou Z."/>
            <person name="Liu Y."/>
            <person name="Xu W."/>
            <person name="Pan J."/>
            <person name="Luo Z.H."/>
            <person name="Li M."/>
        </authorList>
    </citation>
    <scope>NUCLEOTIDE SEQUENCE [LARGE SCALE GENOMIC DNA]</scope>
    <source>
        <strain evidence="4">SpSt-902</strain>
    </source>
</reference>